<keyword evidence="1" id="KW-0808">Transferase</keyword>
<dbReference type="EMBL" id="PXYT01000002">
    <property type="protein sequence ID" value="PSR31451.1"/>
    <property type="molecule type" value="Genomic_DNA"/>
</dbReference>
<dbReference type="PANTHER" id="PTHR46401:SF2">
    <property type="entry name" value="GLYCOSYLTRANSFERASE WBBK-RELATED"/>
    <property type="match status" value="1"/>
</dbReference>
<evidence type="ECO:0008006" key="4">
    <source>
        <dbReference type="Google" id="ProtNLM"/>
    </source>
</evidence>
<accession>A0A2T2XAA9</accession>
<dbReference type="Proteomes" id="UP000242699">
    <property type="component" value="Unassembled WGS sequence"/>
</dbReference>
<sequence>MVRLIRISTGSHATELDKAVAQRLGSLMAKWRLTEPKRSWLSPRPFTIGIGERVRSSDLLIHPLGDPWAKWPGPVGLGWGIVPDGDGLLRIPANGPTGGGLDGNVFTVTQDLRLSERPRVLYLGAYRDGSGVSIFFSALKRVLSDQGEGILLGGLEHRDRLAPVVANLGLAQKIVFAPSLSQNQLSGLYRSADLLVYPERDTDLCYQLLDVFAHGLPVLLRDTPDARNIWGYPTLLVEGDDGGAWGEAIQEAILNTRFREILIRRGLEFAESHEKQSVSRVWRRVVEEVSGKTVQISPMRED</sequence>
<dbReference type="AlphaFoldDB" id="A0A2T2XAA9"/>
<reference evidence="2 3" key="1">
    <citation type="journal article" date="2014" name="BMC Genomics">
        <title>Comparison of environmental and isolate Sulfobacillus genomes reveals diverse carbon, sulfur, nitrogen, and hydrogen metabolisms.</title>
        <authorList>
            <person name="Justice N.B."/>
            <person name="Norman A."/>
            <person name="Brown C.T."/>
            <person name="Singh A."/>
            <person name="Thomas B.C."/>
            <person name="Banfield J.F."/>
        </authorList>
    </citation>
    <scope>NUCLEOTIDE SEQUENCE [LARGE SCALE GENOMIC DNA]</scope>
    <source>
        <strain evidence="2">AMDSBA1</strain>
    </source>
</reference>
<proteinExistence type="predicted"/>
<evidence type="ECO:0000313" key="3">
    <source>
        <dbReference type="Proteomes" id="UP000242699"/>
    </source>
</evidence>
<dbReference type="Pfam" id="PF13692">
    <property type="entry name" value="Glyco_trans_1_4"/>
    <property type="match status" value="1"/>
</dbReference>
<dbReference type="SUPFAM" id="SSF53756">
    <property type="entry name" value="UDP-Glycosyltransferase/glycogen phosphorylase"/>
    <property type="match status" value="1"/>
</dbReference>
<evidence type="ECO:0000313" key="2">
    <source>
        <dbReference type="EMBL" id="PSR31451.1"/>
    </source>
</evidence>
<dbReference type="PANTHER" id="PTHR46401">
    <property type="entry name" value="GLYCOSYLTRANSFERASE WBBK-RELATED"/>
    <property type="match status" value="1"/>
</dbReference>
<evidence type="ECO:0000256" key="1">
    <source>
        <dbReference type="ARBA" id="ARBA00022679"/>
    </source>
</evidence>
<organism evidence="2 3">
    <name type="scientific">Sulfobacillus benefaciens</name>
    <dbReference type="NCBI Taxonomy" id="453960"/>
    <lineage>
        <taxon>Bacteria</taxon>
        <taxon>Bacillati</taxon>
        <taxon>Bacillota</taxon>
        <taxon>Clostridia</taxon>
        <taxon>Eubacteriales</taxon>
        <taxon>Clostridiales Family XVII. Incertae Sedis</taxon>
        <taxon>Sulfobacillus</taxon>
    </lineage>
</organism>
<name>A0A2T2XAA9_9FIRM</name>
<dbReference type="GO" id="GO:0016757">
    <property type="term" value="F:glycosyltransferase activity"/>
    <property type="evidence" value="ECO:0007669"/>
    <property type="project" value="TreeGrafter"/>
</dbReference>
<dbReference type="Gene3D" id="3.40.50.2000">
    <property type="entry name" value="Glycogen Phosphorylase B"/>
    <property type="match status" value="1"/>
</dbReference>
<protein>
    <recommendedName>
        <fullName evidence="4">Glycosyl transferase family 1 domain-containing protein</fullName>
    </recommendedName>
</protein>
<dbReference type="GO" id="GO:0009103">
    <property type="term" value="P:lipopolysaccharide biosynthetic process"/>
    <property type="evidence" value="ECO:0007669"/>
    <property type="project" value="TreeGrafter"/>
</dbReference>
<gene>
    <name evidence="2" type="ORF">C7B43_01780</name>
</gene>
<comment type="caution">
    <text evidence="2">The sequence shown here is derived from an EMBL/GenBank/DDBJ whole genome shotgun (WGS) entry which is preliminary data.</text>
</comment>